<dbReference type="GeneID" id="73291836"/>
<comment type="similarity">
    <text evidence="1">Belongs to the peptidase S49 family.</text>
</comment>
<evidence type="ECO:0000259" key="6">
    <source>
        <dbReference type="Pfam" id="PF01343"/>
    </source>
</evidence>
<dbReference type="Pfam" id="PF01343">
    <property type="entry name" value="Peptidase_S49"/>
    <property type="match status" value="1"/>
</dbReference>
<organism evidence="7 8">
    <name type="scientific">Natronosalvus rutilus</name>
    <dbReference type="NCBI Taxonomy" id="2953753"/>
    <lineage>
        <taxon>Archaea</taxon>
        <taxon>Methanobacteriati</taxon>
        <taxon>Methanobacteriota</taxon>
        <taxon>Stenosarchaea group</taxon>
        <taxon>Halobacteria</taxon>
        <taxon>Halobacteriales</taxon>
        <taxon>Natrialbaceae</taxon>
        <taxon>Natronosalvus</taxon>
    </lineage>
</organism>
<keyword evidence="5" id="KW-0812">Transmembrane</keyword>
<dbReference type="PANTHER" id="PTHR42987:SF4">
    <property type="entry name" value="PROTEASE SOHB-RELATED"/>
    <property type="match status" value="1"/>
</dbReference>
<evidence type="ECO:0000256" key="5">
    <source>
        <dbReference type="SAM" id="Phobius"/>
    </source>
</evidence>
<dbReference type="PANTHER" id="PTHR42987">
    <property type="entry name" value="PEPTIDASE S49"/>
    <property type="match status" value="1"/>
</dbReference>
<evidence type="ECO:0000313" key="8">
    <source>
        <dbReference type="Proteomes" id="UP001056855"/>
    </source>
</evidence>
<reference evidence="7" key="1">
    <citation type="submission" date="2022-06" db="EMBL/GenBank/DDBJ databases">
        <title>Diverse halophilic archaea isolated from saline environments.</title>
        <authorList>
            <person name="Cui H.-L."/>
        </authorList>
    </citation>
    <scope>NUCLEOTIDE SEQUENCE</scope>
    <source>
        <strain evidence="7">WLHS1</strain>
    </source>
</reference>
<dbReference type="NCBIfam" id="TIGR00706">
    <property type="entry name" value="SppA_dom"/>
    <property type="match status" value="1"/>
</dbReference>
<dbReference type="Gene3D" id="3.90.226.10">
    <property type="entry name" value="2-enoyl-CoA Hydratase, Chain A, domain 1"/>
    <property type="match status" value="1"/>
</dbReference>
<dbReference type="InterPro" id="IPR002142">
    <property type="entry name" value="Peptidase_S49"/>
</dbReference>
<dbReference type="KEGG" id="sawl:NGM29_17280"/>
<gene>
    <name evidence="7" type="primary">sppA</name>
    <name evidence="7" type="ORF">NGM29_17280</name>
</gene>
<evidence type="ECO:0000256" key="3">
    <source>
        <dbReference type="ARBA" id="ARBA00022801"/>
    </source>
</evidence>
<name>A0A9E7NAR1_9EURY</name>
<dbReference type="RefSeq" id="WP_254158022.1">
    <property type="nucleotide sequence ID" value="NZ_CP100355.1"/>
</dbReference>
<dbReference type="CDD" id="cd07023">
    <property type="entry name" value="S49_Sppa_N_C"/>
    <property type="match status" value="1"/>
</dbReference>
<dbReference type="AlphaFoldDB" id="A0A9E7NAR1"/>
<sequence length="332" mass="34812">MKGSHTVVRLGIVLLGTATVAAAGVGLFVVVPTTVADVFGVVLALAATLVGFRFASNIARSVFPAYNVAEVAVEGPITRDGGRSGLSSPGSTLADDVVDQIERADEDGNVDALLVKLNTPGGQVLPSDDIKLAAERFDGPTIAYATDLCASGGYWIASGCDELWARDASIVGSIGVVGSRVNAAELVDRVGLSYEQFTAGAYKDAGIPLKTLEDHEREYLQGIVDGYYESFVERVSDGRGLDPELVRETEARVYLGADAFDIGLVDALGTREDVEEAVADRLGIGDDDVVVEAFEPERPLMARVGVGARSLAYAFGAGLSGAAHERGFRLRT</sequence>
<keyword evidence="5" id="KW-0472">Membrane</keyword>
<dbReference type="SUPFAM" id="SSF52096">
    <property type="entry name" value="ClpP/crotonase"/>
    <property type="match status" value="1"/>
</dbReference>
<evidence type="ECO:0000256" key="1">
    <source>
        <dbReference type="ARBA" id="ARBA00008683"/>
    </source>
</evidence>
<dbReference type="Proteomes" id="UP001056855">
    <property type="component" value="Chromosome"/>
</dbReference>
<keyword evidence="4" id="KW-0720">Serine protease</keyword>
<proteinExistence type="inferred from homology"/>
<keyword evidence="5" id="KW-1133">Transmembrane helix</keyword>
<evidence type="ECO:0000313" key="7">
    <source>
        <dbReference type="EMBL" id="UTF53498.1"/>
    </source>
</evidence>
<keyword evidence="2" id="KW-0645">Protease</keyword>
<feature type="transmembrane region" description="Helical" evidence="5">
    <location>
        <begin position="12"/>
        <end position="32"/>
    </location>
</feature>
<feature type="domain" description="Peptidase S49" evidence="6">
    <location>
        <begin position="140"/>
        <end position="280"/>
    </location>
</feature>
<evidence type="ECO:0000256" key="4">
    <source>
        <dbReference type="ARBA" id="ARBA00022825"/>
    </source>
</evidence>
<accession>A0A9E7NAR1</accession>
<keyword evidence="3" id="KW-0378">Hydrolase</keyword>
<protein>
    <submittedName>
        <fullName evidence="7">Signal peptide peptidase SppA</fullName>
    </submittedName>
</protein>
<dbReference type="GO" id="GO:0006508">
    <property type="term" value="P:proteolysis"/>
    <property type="evidence" value="ECO:0007669"/>
    <property type="project" value="UniProtKB-KW"/>
</dbReference>
<dbReference type="InterPro" id="IPR004635">
    <property type="entry name" value="Pept_S49_SppA"/>
</dbReference>
<dbReference type="InterPro" id="IPR047272">
    <property type="entry name" value="S49_SppA_C"/>
</dbReference>
<dbReference type="GO" id="GO:0008236">
    <property type="term" value="F:serine-type peptidase activity"/>
    <property type="evidence" value="ECO:0007669"/>
    <property type="project" value="UniProtKB-KW"/>
</dbReference>
<keyword evidence="8" id="KW-1185">Reference proteome</keyword>
<dbReference type="InterPro" id="IPR029045">
    <property type="entry name" value="ClpP/crotonase-like_dom_sf"/>
</dbReference>
<feature type="transmembrane region" description="Helical" evidence="5">
    <location>
        <begin position="38"/>
        <end position="55"/>
    </location>
</feature>
<evidence type="ECO:0000256" key="2">
    <source>
        <dbReference type="ARBA" id="ARBA00022670"/>
    </source>
</evidence>
<dbReference type="EMBL" id="CP100355">
    <property type="protein sequence ID" value="UTF53498.1"/>
    <property type="molecule type" value="Genomic_DNA"/>
</dbReference>